<dbReference type="OrthoDB" id="3533852at2"/>
<dbReference type="AlphaFoldDB" id="A0A1H8RTS7"/>
<accession>A0A1H8RTS7</accession>
<dbReference type="EMBL" id="FODD01000037">
    <property type="protein sequence ID" value="SEO69871.1"/>
    <property type="molecule type" value="Genomic_DNA"/>
</dbReference>
<protein>
    <submittedName>
        <fullName evidence="1">Uncharacterized protein</fullName>
    </submittedName>
</protein>
<gene>
    <name evidence="1" type="ORF">SAMN05216267_10375</name>
</gene>
<dbReference type="STRING" id="310780.SAMN05216267_10375"/>
<name>A0A1H8RTS7_9ACTN</name>
<keyword evidence="2" id="KW-1185">Reference proteome</keyword>
<dbReference type="Proteomes" id="UP000181951">
    <property type="component" value="Unassembled WGS sequence"/>
</dbReference>
<sequence>MSSTTLVVPSPARPRTRLRAVVTALTLLLTVLFAPGVGLASSHDAFAVTKLTQAQAESMFRAAGITWSSSGGCTNRNNSTCTSFDGLNQATAQGAVTLKHASGCAINITGGTEVGHASGTYSHYNGYKLDMSKYTCLNNYVHNVFAYAGLRGDGYPMWDSAAGNVYTDEGSHWDVLYYNCGGC</sequence>
<reference evidence="1 2" key="1">
    <citation type="submission" date="2016-10" db="EMBL/GenBank/DDBJ databases">
        <authorList>
            <person name="de Groot N.N."/>
        </authorList>
    </citation>
    <scope>NUCLEOTIDE SEQUENCE [LARGE SCALE GENOMIC DNA]</scope>
    <source>
        <strain evidence="1 2">CGMCC 4.2026</strain>
    </source>
</reference>
<dbReference type="RefSeq" id="WP_069462917.1">
    <property type="nucleotide sequence ID" value="NZ_FODD01000037.1"/>
</dbReference>
<evidence type="ECO:0000313" key="2">
    <source>
        <dbReference type="Proteomes" id="UP000181951"/>
    </source>
</evidence>
<proteinExistence type="predicted"/>
<organism evidence="1 2">
    <name type="scientific">Actinacidiphila rubida</name>
    <dbReference type="NCBI Taxonomy" id="310780"/>
    <lineage>
        <taxon>Bacteria</taxon>
        <taxon>Bacillati</taxon>
        <taxon>Actinomycetota</taxon>
        <taxon>Actinomycetes</taxon>
        <taxon>Kitasatosporales</taxon>
        <taxon>Streptomycetaceae</taxon>
        <taxon>Actinacidiphila</taxon>
    </lineage>
</organism>
<evidence type="ECO:0000313" key="1">
    <source>
        <dbReference type="EMBL" id="SEO69871.1"/>
    </source>
</evidence>